<proteinExistence type="predicted"/>
<feature type="region of interest" description="Disordered" evidence="1">
    <location>
        <begin position="165"/>
        <end position="187"/>
    </location>
</feature>
<evidence type="ECO:0000313" key="3">
    <source>
        <dbReference type="Proteomes" id="UP000596742"/>
    </source>
</evidence>
<gene>
    <name evidence="2" type="ORF">MGAL_10B032967</name>
</gene>
<organism evidence="2 3">
    <name type="scientific">Mytilus galloprovincialis</name>
    <name type="common">Mediterranean mussel</name>
    <dbReference type="NCBI Taxonomy" id="29158"/>
    <lineage>
        <taxon>Eukaryota</taxon>
        <taxon>Metazoa</taxon>
        <taxon>Spiralia</taxon>
        <taxon>Lophotrochozoa</taxon>
        <taxon>Mollusca</taxon>
        <taxon>Bivalvia</taxon>
        <taxon>Autobranchia</taxon>
        <taxon>Pteriomorphia</taxon>
        <taxon>Mytilida</taxon>
        <taxon>Mytiloidea</taxon>
        <taxon>Mytilidae</taxon>
        <taxon>Mytilinae</taxon>
        <taxon>Mytilus</taxon>
    </lineage>
</organism>
<dbReference type="EMBL" id="UYJE01004731">
    <property type="protein sequence ID" value="VDI30951.1"/>
    <property type="molecule type" value="Genomic_DNA"/>
</dbReference>
<keyword evidence="3" id="KW-1185">Reference proteome</keyword>
<feature type="compositionally biased region" description="Low complexity" evidence="1">
    <location>
        <begin position="166"/>
        <end position="187"/>
    </location>
</feature>
<comment type="caution">
    <text evidence="2">The sequence shown here is derived from an EMBL/GenBank/DDBJ whole genome shotgun (WGS) entry which is preliminary data.</text>
</comment>
<feature type="non-terminal residue" evidence="2">
    <location>
        <position position="270"/>
    </location>
</feature>
<dbReference type="AlphaFoldDB" id="A0A8B6EAQ3"/>
<sequence length="270" mass="30319">VFYCCANYEERNNACVACKIGFKSRNGQPCTPCKYKFYGNGCVSQCNCNLLQRCDNIKGCVSRQTATLSTKHHNAGIYIRDLLVSSGSITAGIIASFGFCYCYNKHKRKTAINSPSANINDRPPAENDDVRNETFELNESLYHTIDENNMVNLVLHENPYLEVVDESQSSDKLTSSSESMKSSNSSTSGYLHPYHSFIATLNDHPYDQIQPVKEADDPTTTHITDNQYQECVTPLENMTDKVNHPQRRTNHLIRVCVHEGEGSGLNSEKR</sequence>
<protein>
    <submittedName>
        <fullName evidence="2">Uncharacterized protein</fullName>
    </submittedName>
</protein>
<dbReference type="Proteomes" id="UP000596742">
    <property type="component" value="Unassembled WGS sequence"/>
</dbReference>
<name>A0A8B6EAQ3_MYTGA</name>
<accession>A0A8B6EAQ3</accession>
<evidence type="ECO:0000256" key="1">
    <source>
        <dbReference type="SAM" id="MobiDB-lite"/>
    </source>
</evidence>
<dbReference type="OrthoDB" id="6133516at2759"/>
<reference evidence="2" key="1">
    <citation type="submission" date="2018-11" db="EMBL/GenBank/DDBJ databases">
        <authorList>
            <person name="Alioto T."/>
            <person name="Alioto T."/>
        </authorList>
    </citation>
    <scope>NUCLEOTIDE SEQUENCE</scope>
</reference>
<evidence type="ECO:0000313" key="2">
    <source>
        <dbReference type="EMBL" id="VDI30951.1"/>
    </source>
</evidence>